<dbReference type="Pfam" id="PF00209">
    <property type="entry name" value="SNF"/>
    <property type="match status" value="2"/>
</dbReference>
<dbReference type="PRINTS" id="PR00176">
    <property type="entry name" value="NANEUSMPORT"/>
</dbReference>
<feature type="transmembrane region" description="Helical" evidence="6">
    <location>
        <begin position="360"/>
        <end position="382"/>
    </location>
</feature>
<dbReference type="GO" id="GO:0035725">
    <property type="term" value="P:sodium ion transmembrane transport"/>
    <property type="evidence" value="ECO:0007669"/>
    <property type="project" value="TreeGrafter"/>
</dbReference>
<evidence type="ECO:0000256" key="5">
    <source>
        <dbReference type="ARBA" id="ARBA00023136"/>
    </source>
</evidence>
<dbReference type="PANTHER" id="PTHR11616">
    <property type="entry name" value="SODIUM/CHLORIDE DEPENDENT TRANSPORTER"/>
    <property type="match status" value="1"/>
</dbReference>
<keyword evidence="3 6" id="KW-0812">Transmembrane</keyword>
<evidence type="ECO:0000256" key="3">
    <source>
        <dbReference type="ARBA" id="ARBA00022692"/>
    </source>
</evidence>
<feature type="transmembrane region" description="Helical" evidence="6">
    <location>
        <begin position="176"/>
        <end position="200"/>
    </location>
</feature>
<evidence type="ECO:0000256" key="4">
    <source>
        <dbReference type="ARBA" id="ARBA00022989"/>
    </source>
</evidence>
<feature type="transmembrane region" description="Helical" evidence="6">
    <location>
        <begin position="42"/>
        <end position="63"/>
    </location>
</feature>
<evidence type="ECO:0000313" key="8">
    <source>
        <dbReference type="Proteomes" id="UP000487649"/>
    </source>
</evidence>
<dbReference type="PANTHER" id="PTHR11616:SF240">
    <property type="entry name" value="BLOATED TUBULES, ISOFORM B-RELATED"/>
    <property type="match status" value="1"/>
</dbReference>
<feature type="transmembrane region" description="Helical" evidence="6">
    <location>
        <begin position="220"/>
        <end position="245"/>
    </location>
</feature>
<feature type="transmembrane region" description="Helical" evidence="6">
    <location>
        <begin position="12"/>
        <end position="30"/>
    </location>
</feature>
<name>A0A9X4XBU3_9FIRM</name>
<dbReference type="Proteomes" id="UP000487649">
    <property type="component" value="Unassembled WGS sequence"/>
</dbReference>
<feature type="transmembrane region" description="Helical" evidence="6">
    <location>
        <begin position="432"/>
        <end position="451"/>
    </location>
</feature>
<comment type="caution">
    <text evidence="7">The sequence shown here is derived from an EMBL/GenBank/DDBJ whole genome shotgun (WGS) entry which is preliminary data.</text>
</comment>
<protein>
    <submittedName>
        <fullName evidence="7">Sodium-dependent transporter</fullName>
    </submittedName>
</protein>
<evidence type="ECO:0000256" key="2">
    <source>
        <dbReference type="ARBA" id="ARBA00022448"/>
    </source>
</evidence>
<dbReference type="AlphaFoldDB" id="A0A9X4XBU3"/>
<dbReference type="SMR" id="A0A9X4XBU3"/>
<feature type="transmembrane region" description="Helical" evidence="6">
    <location>
        <begin position="394"/>
        <end position="411"/>
    </location>
</feature>
<dbReference type="GO" id="GO:0005886">
    <property type="term" value="C:plasma membrane"/>
    <property type="evidence" value="ECO:0007669"/>
    <property type="project" value="TreeGrafter"/>
</dbReference>
<feature type="transmembrane region" description="Helical" evidence="6">
    <location>
        <begin position="84"/>
        <end position="108"/>
    </location>
</feature>
<keyword evidence="2" id="KW-0813">Transport</keyword>
<reference evidence="7 8" key="1">
    <citation type="journal article" date="2019" name="Nat. Med.">
        <title>A library of human gut bacterial isolates paired with longitudinal multiomics data enables mechanistic microbiome research.</title>
        <authorList>
            <person name="Poyet M."/>
            <person name="Groussin M."/>
            <person name="Gibbons S.M."/>
            <person name="Avila-Pacheco J."/>
            <person name="Jiang X."/>
            <person name="Kearney S.M."/>
            <person name="Perrotta A.R."/>
            <person name="Berdy B."/>
            <person name="Zhao S."/>
            <person name="Lieberman T.D."/>
            <person name="Swanson P.K."/>
            <person name="Smith M."/>
            <person name="Roesemann S."/>
            <person name="Alexander J.E."/>
            <person name="Rich S.A."/>
            <person name="Livny J."/>
            <person name="Vlamakis H."/>
            <person name="Clish C."/>
            <person name="Bullock K."/>
            <person name="Deik A."/>
            <person name="Scott J."/>
            <person name="Pierce K.A."/>
            <person name="Xavier R.J."/>
            <person name="Alm E.J."/>
        </authorList>
    </citation>
    <scope>NUCLEOTIDE SEQUENCE [LARGE SCALE GENOMIC DNA]</scope>
    <source>
        <strain evidence="7 8">BIOML-A198</strain>
    </source>
</reference>
<dbReference type="EMBL" id="WMQE01000006">
    <property type="protein sequence ID" value="MTK20571.1"/>
    <property type="molecule type" value="Genomic_DNA"/>
</dbReference>
<evidence type="ECO:0000256" key="1">
    <source>
        <dbReference type="ARBA" id="ARBA00004141"/>
    </source>
</evidence>
<keyword evidence="4 6" id="KW-1133">Transmembrane helix</keyword>
<dbReference type="PROSITE" id="PS50267">
    <property type="entry name" value="NA_NEUROTRAN_SYMP_3"/>
    <property type="match status" value="1"/>
</dbReference>
<evidence type="ECO:0000256" key="6">
    <source>
        <dbReference type="SAM" id="Phobius"/>
    </source>
</evidence>
<feature type="transmembrane region" description="Helical" evidence="6">
    <location>
        <begin position="257"/>
        <end position="282"/>
    </location>
</feature>
<dbReference type="NCBIfam" id="NF037979">
    <property type="entry name" value="Na_transp"/>
    <property type="match status" value="1"/>
</dbReference>
<dbReference type="CDD" id="cd10334">
    <property type="entry name" value="SLC6sbd_u1"/>
    <property type="match status" value="1"/>
</dbReference>
<dbReference type="InterPro" id="IPR000175">
    <property type="entry name" value="Na/ntran_symport"/>
</dbReference>
<feature type="transmembrane region" description="Helical" evidence="6">
    <location>
        <begin position="463"/>
        <end position="487"/>
    </location>
</feature>
<feature type="transmembrane region" description="Helical" evidence="6">
    <location>
        <begin position="315"/>
        <end position="348"/>
    </location>
</feature>
<proteinExistence type="predicted"/>
<dbReference type="SUPFAM" id="SSF161070">
    <property type="entry name" value="SNF-like"/>
    <property type="match status" value="1"/>
</dbReference>
<evidence type="ECO:0000313" key="7">
    <source>
        <dbReference type="EMBL" id="MTK20571.1"/>
    </source>
</evidence>
<sequence length="498" mass="54425">MARQQWSSRSTFIMAAIGSAVGLGNAWRFPGIAYANGGGAFLIPYFVALLTAGIPLLALELSIGKKYQSGAPSAFAKMNKKFEWIGWWGVGTAFCICAYYSVVVAWVIEYVALSFKSPWIEKGAADIFTGDVLQVSSGMFDFGGFSPVVFLALIFAWVCIWYCIRHGVTSVGKVVKYTVILPVILLVFLIIRAMTLPGAFDGLSYYLVPDWSALLDINVWAAAYGQIFFSLSILFSIMVAYGSYLNKEAEVTKDAMIIGFADAGISFLSGIAAFGTLGYLSAVSGTPISQMKHTGIMLAFVTYPEALAQMPGGRLVVILFSLVFFIMLFTLAIDSAFSIVEAIITAVVDKFGWNKSKTTLWVCVIGFASSLIFATRAGLYWLDVMDHFVNDFNLIAIGFVECLALGWVFGADKIRDYLNSNTDFKYGKWWRACIKYLCPVIFLFISVTYLITNLTTPYDGYPVSNLIAGGWGIVLLTVIFGIGISLVKGKNEDKATVS</sequence>
<accession>A0A9X4XBU3</accession>
<comment type="subcellular location">
    <subcellularLocation>
        <location evidence="1">Membrane</location>
        <topology evidence="1">Multi-pass membrane protein</topology>
    </subcellularLocation>
</comment>
<keyword evidence="5 6" id="KW-0472">Membrane</keyword>
<feature type="transmembrane region" description="Helical" evidence="6">
    <location>
        <begin position="142"/>
        <end position="164"/>
    </location>
</feature>
<organism evidence="7 8">
    <name type="scientific">Turicibacter sanguinis</name>
    <dbReference type="NCBI Taxonomy" id="154288"/>
    <lineage>
        <taxon>Bacteria</taxon>
        <taxon>Bacillati</taxon>
        <taxon>Bacillota</taxon>
        <taxon>Erysipelotrichia</taxon>
        <taxon>Erysipelotrichales</taxon>
        <taxon>Turicibacteraceae</taxon>
        <taxon>Turicibacter</taxon>
    </lineage>
</organism>
<gene>
    <name evidence="7" type="ORF">GMA92_03855</name>
</gene>
<dbReference type="InterPro" id="IPR037272">
    <property type="entry name" value="SNS_sf"/>
</dbReference>